<reference evidence="10 11" key="1">
    <citation type="submission" date="2016-10" db="EMBL/GenBank/DDBJ databases">
        <authorList>
            <person name="de Groot N.N."/>
        </authorList>
    </citation>
    <scope>NUCLEOTIDE SEQUENCE [LARGE SCALE GENOMIC DNA]</scope>
    <source>
        <strain evidence="10 11">DSM 25186</strain>
    </source>
</reference>
<dbReference type="Gene3D" id="2.60.40.10">
    <property type="entry name" value="Immunoglobulins"/>
    <property type="match status" value="3"/>
</dbReference>
<dbReference type="SUPFAM" id="SSF49303">
    <property type="entry name" value="beta-Galactosidase/glucuronidase domain"/>
    <property type="match status" value="1"/>
</dbReference>
<evidence type="ECO:0000259" key="7">
    <source>
        <dbReference type="Pfam" id="PF02837"/>
    </source>
</evidence>
<dbReference type="InterPro" id="IPR023232">
    <property type="entry name" value="Glyco_hydro_2_AS"/>
</dbReference>
<dbReference type="Gene3D" id="2.60.120.260">
    <property type="entry name" value="Galactose-binding domain-like"/>
    <property type="match status" value="1"/>
</dbReference>
<sequence length="810" mass="89774">MMMLRSVLLCFLFLLTTRGLHAQDFGTSTSLHQWFFHLGDVPNGEKPDLDYSGWEAVRVPHDWSVAQFASPDNASCTGYLPGGIGWYRTSLDLPVTKNAKRYYLYFEGVYKNSEVWVNGQWVGKRPNGYVSFLYDITPYVQPGGGNTVAVKVDHSDDADSRWYTGSGLYREVHLVTADPLHLALWGVHYAATLGKGPSARLQAQARFQNETEQATTVQVKHELLDQDGNVVAVTETRQKVAPGAAAETSQTLKVARVKRWKLEAPYLYSLRTTLSAHGAVTDQSEVPVGFRSLTFDADRGFALNDEWMKIKGVCLHHDAGVLGAAVPREVWKARLLKLKEIGVNSIRMSHNPQATDLYDLCDELGMLVMDEAFDEWEYPKKKWIKGWNVGKPGFQGIAENFEAWGKQDLAAMVYRDRNHPSVILWSIGNEVDYPNDPYSHPILDSVGIGQQHTTGYLPDQPPAERLGTIAQELAAVVRSIDTTRPVTAALAGAVMSNETAYPAALDVVGYNYTESRYELDHQRYPKRVLYGSETRHDLQAWQAVKNHDFIFGQFIWTGFDYLGEAGPWPSRGFVTGMVSQANQIKPRGYFRQALWSDQPMVYVGTYPVPQRRKSYLSIDAPHLWNYPDDTLIRVVAYTNGDEAELLLNGTVVGARKPQDPQTAIIAWDIPFAPGTLSVVAYRAGKPIATDEVVTSGRPTRLVASREGDAPAHADDVVLVQVEVQDEAGRLASLADNRITCEVAGPGQLLGLESGTAFANENFNSNQLRCVDGKLLAYVRATGQQGTIQLTFTAPYLEKAVVTIPVGTAVR</sequence>
<dbReference type="InterPro" id="IPR051913">
    <property type="entry name" value="GH2_Domain-Containing"/>
</dbReference>
<accession>A0A1G9LM25</accession>
<evidence type="ECO:0000259" key="6">
    <source>
        <dbReference type="Pfam" id="PF02836"/>
    </source>
</evidence>
<keyword evidence="4" id="KW-0732">Signal</keyword>
<keyword evidence="2 10" id="KW-0378">Hydrolase</keyword>
<dbReference type="GO" id="GO:0005975">
    <property type="term" value="P:carbohydrate metabolic process"/>
    <property type="evidence" value="ECO:0007669"/>
    <property type="project" value="InterPro"/>
</dbReference>
<evidence type="ECO:0000256" key="2">
    <source>
        <dbReference type="ARBA" id="ARBA00022801"/>
    </source>
</evidence>
<dbReference type="SUPFAM" id="SSF51445">
    <property type="entry name" value="(Trans)glycosidases"/>
    <property type="match status" value="1"/>
</dbReference>
<feature type="signal peptide" evidence="4">
    <location>
        <begin position="1"/>
        <end position="22"/>
    </location>
</feature>
<dbReference type="Pfam" id="PF00703">
    <property type="entry name" value="Glyco_hydro_2"/>
    <property type="match status" value="1"/>
</dbReference>
<evidence type="ECO:0000259" key="8">
    <source>
        <dbReference type="Pfam" id="PF16355"/>
    </source>
</evidence>
<dbReference type="Pfam" id="PF02837">
    <property type="entry name" value="Glyco_hydro_2_N"/>
    <property type="match status" value="1"/>
</dbReference>
<dbReference type="InterPro" id="IPR040605">
    <property type="entry name" value="Glyco_hydro2_dom5"/>
</dbReference>
<dbReference type="InterPro" id="IPR013783">
    <property type="entry name" value="Ig-like_fold"/>
</dbReference>
<keyword evidence="11" id="KW-1185">Reference proteome</keyword>
<protein>
    <submittedName>
        <fullName evidence="10">Glycosyl hydrolases family 2</fullName>
    </submittedName>
</protein>
<dbReference type="InterPro" id="IPR006104">
    <property type="entry name" value="Glyco_hydro_2_N"/>
</dbReference>
<dbReference type="EMBL" id="FNFO01000007">
    <property type="protein sequence ID" value="SDL62893.1"/>
    <property type="molecule type" value="Genomic_DNA"/>
</dbReference>
<dbReference type="RefSeq" id="WP_089684720.1">
    <property type="nucleotide sequence ID" value="NZ_FNFO01000007.1"/>
</dbReference>
<dbReference type="InterPro" id="IPR006103">
    <property type="entry name" value="Glyco_hydro_2_cat"/>
</dbReference>
<dbReference type="Pfam" id="PF16355">
    <property type="entry name" value="DUF4982"/>
    <property type="match status" value="1"/>
</dbReference>
<dbReference type="OrthoDB" id="1007335at2"/>
<dbReference type="PROSITE" id="PS00608">
    <property type="entry name" value="GLYCOSYL_HYDROL_F2_2"/>
    <property type="match status" value="1"/>
</dbReference>
<dbReference type="InterPro" id="IPR006101">
    <property type="entry name" value="Glyco_hydro_2"/>
</dbReference>
<name>A0A1G9LM25_9BACT</name>
<dbReference type="AlphaFoldDB" id="A0A1G9LM25"/>
<gene>
    <name evidence="10" type="ORF">SAMN05421823_10792</name>
</gene>
<organism evidence="10 11">
    <name type="scientific">Catalinimonas alkaloidigena</name>
    <dbReference type="NCBI Taxonomy" id="1075417"/>
    <lineage>
        <taxon>Bacteria</taxon>
        <taxon>Pseudomonadati</taxon>
        <taxon>Bacteroidota</taxon>
        <taxon>Cytophagia</taxon>
        <taxon>Cytophagales</taxon>
        <taxon>Catalimonadaceae</taxon>
        <taxon>Catalinimonas</taxon>
    </lineage>
</organism>
<dbReference type="PANTHER" id="PTHR42732">
    <property type="entry name" value="BETA-GALACTOSIDASE"/>
    <property type="match status" value="1"/>
</dbReference>
<dbReference type="Pfam" id="PF18565">
    <property type="entry name" value="Glyco_hydro2_C5"/>
    <property type="match status" value="1"/>
</dbReference>
<keyword evidence="3" id="KW-0326">Glycosidase</keyword>
<dbReference type="STRING" id="1075417.SAMN05421823_10792"/>
<evidence type="ECO:0000259" key="9">
    <source>
        <dbReference type="Pfam" id="PF18565"/>
    </source>
</evidence>
<dbReference type="PANTHER" id="PTHR42732:SF1">
    <property type="entry name" value="BETA-MANNOSIDASE"/>
    <property type="match status" value="1"/>
</dbReference>
<feature type="domain" description="Glycoside hydrolase family 2 immunoglobulin-like beta-sandwich" evidence="5">
    <location>
        <begin position="197"/>
        <end position="291"/>
    </location>
</feature>
<comment type="similarity">
    <text evidence="1">Belongs to the glycosyl hydrolase 2 family.</text>
</comment>
<dbReference type="Gene3D" id="3.20.20.80">
    <property type="entry name" value="Glycosidases"/>
    <property type="match status" value="1"/>
</dbReference>
<dbReference type="SUPFAM" id="SSF49785">
    <property type="entry name" value="Galactose-binding domain-like"/>
    <property type="match status" value="1"/>
</dbReference>
<dbReference type="InterPro" id="IPR017853">
    <property type="entry name" value="GH"/>
</dbReference>
<dbReference type="InterPro" id="IPR008979">
    <property type="entry name" value="Galactose-bd-like_sf"/>
</dbReference>
<evidence type="ECO:0000313" key="11">
    <source>
        <dbReference type="Proteomes" id="UP000198510"/>
    </source>
</evidence>
<evidence type="ECO:0000256" key="4">
    <source>
        <dbReference type="SAM" id="SignalP"/>
    </source>
</evidence>
<dbReference type="InterPro" id="IPR006102">
    <property type="entry name" value="Ig-like_GH2"/>
</dbReference>
<feature type="domain" description="Glycoside hydrolase family 2 catalytic" evidence="6">
    <location>
        <begin position="299"/>
        <end position="489"/>
    </location>
</feature>
<evidence type="ECO:0000313" key="10">
    <source>
        <dbReference type="EMBL" id="SDL62893.1"/>
    </source>
</evidence>
<evidence type="ECO:0000259" key="5">
    <source>
        <dbReference type="Pfam" id="PF00703"/>
    </source>
</evidence>
<feature type="domain" description="DUF4982" evidence="8">
    <location>
        <begin position="631"/>
        <end position="688"/>
    </location>
</feature>
<dbReference type="InterPro" id="IPR036156">
    <property type="entry name" value="Beta-gal/glucu_dom_sf"/>
</dbReference>
<evidence type="ECO:0000256" key="1">
    <source>
        <dbReference type="ARBA" id="ARBA00007401"/>
    </source>
</evidence>
<feature type="chain" id="PRO_5011450008" evidence="4">
    <location>
        <begin position="23"/>
        <end position="810"/>
    </location>
</feature>
<dbReference type="GO" id="GO:0004553">
    <property type="term" value="F:hydrolase activity, hydrolyzing O-glycosyl compounds"/>
    <property type="evidence" value="ECO:0007669"/>
    <property type="project" value="InterPro"/>
</dbReference>
<dbReference type="PRINTS" id="PR00132">
    <property type="entry name" value="GLHYDRLASE2"/>
</dbReference>
<dbReference type="Pfam" id="PF02836">
    <property type="entry name" value="Glyco_hydro_2_C"/>
    <property type="match status" value="1"/>
</dbReference>
<dbReference type="InterPro" id="IPR032311">
    <property type="entry name" value="DUF4982"/>
</dbReference>
<dbReference type="Proteomes" id="UP000198510">
    <property type="component" value="Unassembled WGS sequence"/>
</dbReference>
<feature type="domain" description="Glycoside hydrolase family 2" evidence="9">
    <location>
        <begin position="710"/>
        <end position="802"/>
    </location>
</feature>
<feature type="domain" description="Glycosyl hydrolases family 2 sugar binding" evidence="7">
    <location>
        <begin position="83"/>
        <end position="176"/>
    </location>
</feature>
<evidence type="ECO:0000256" key="3">
    <source>
        <dbReference type="ARBA" id="ARBA00023295"/>
    </source>
</evidence>
<proteinExistence type="inferred from homology"/>